<evidence type="ECO:0000313" key="3">
    <source>
        <dbReference type="EMBL" id="EIW83094.1"/>
    </source>
</evidence>
<dbReference type="RefSeq" id="XP_007766534.1">
    <property type="nucleotide sequence ID" value="XM_007768344.1"/>
</dbReference>
<keyword evidence="1" id="KW-0812">Transmembrane</keyword>
<dbReference type="AlphaFoldDB" id="A0A5M3MWH9"/>
<protein>
    <recommendedName>
        <fullName evidence="2">DUF6534 domain-containing protein</fullName>
    </recommendedName>
</protein>
<gene>
    <name evidence="3" type="ORF">CONPUDRAFT_81171</name>
</gene>
<evidence type="ECO:0000256" key="1">
    <source>
        <dbReference type="SAM" id="Phobius"/>
    </source>
</evidence>
<name>A0A5M3MWH9_CONPW</name>
<sequence>MSDSNSTATAPAAAAAVNYGPTIGVLLLGIFFNTYLYGLVTYQFISYYRAQFNDKFIIKFMVLFLFILDTFHSAAEIWMAWFYVVENYDNPAALLIGAWPLTFTPIGNSLASFITQLYLGWRIWQLSKSNTLGGVLFVFALAAFIMGVFCGVASWEIAYIPNFDAINNQVAGWLSLQVVTDTLVTGSLGSILYRSRTGFKKTDSVINRLIRGAVQTGLFAVIFSLGDLVTFLKFPTTNLFGMFAVPIGRIYTNTLLDTLLSRQQLRSQLAGGAVNMDSMSGFSGGLSSGLSGGQQGHSIQLDVRKNVEVVCDNESFDAKRAPV</sequence>
<feature type="transmembrane region" description="Helical" evidence="1">
    <location>
        <begin position="96"/>
        <end position="119"/>
    </location>
</feature>
<keyword evidence="4" id="KW-1185">Reference proteome</keyword>
<feature type="transmembrane region" description="Helical" evidence="1">
    <location>
        <begin position="213"/>
        <end position="232"/>
    </location>
</feature>
<dbReference type="OMA" id="WEIAYIP"/>
<dbReference type="InterPro" id="IPR045339">
    <property type="entry name" value="DUF6534"/>
</dbReference>
<comment type="caution">
    <text evidence="3">The sequence shown here is derived from an EMBL/GenBank/DDBJ whole genome shotgun (WGS) entry which is preliminary data.</text>
</comment>
<dbReference type="OrthoDB" id="2971182at2759"/>
<keyword evidence="1" id="KW-0472">Membrane</keyword>
<feature type="transmembrane region" description="Helical" evidence="1">
    <location>
        <begin position="170"/>
        <end position="193"/>
    </location>
</feature>
<evidence type="ECO:0000259" key="2">
    <source>
        <dbReference type="Pfam" id="PF20152"/>
    </source>
</evidence>
<evidence type="ECO:0000313" key="4">
    <source>
        <dbReference type="Proteomes" id="UP000053558"/>
    </source>
</evidence>
<dbReference type="PANTHER" id="PTHR40465">
    <property type="entry name" value="CHROMOSOME 1, WHOLE GENOME SHOTGUN SEQUENCE"/>
    <property type="match status" value="1"/>
</dbReference>
<dbReference type="PANTHER" id="PTHR40465:SF1">
    <property type="entry name" value="DUF6534 DOMAIN-CONTAINING PROTEIN"/>
    <property type="match status" value="1"/>
</dbReference>
<feature type="transmembrane region" description="Helical" evidence="1">
    <location>
        <begin position="23"/>
        <end position="45"/>
    </location>
</feature>
<proteinExistence type="predicted"/>
<organism evidence="3 4">
    <name type="scientific">Coniophora puteana (strain RWD-64-598)</name>
    <name type="common">Brown rot fungus</name>
    <dbReference type="NCBI Taxonomy" id="741705"/>
    <lineage>
        <taxon>Eukaryota</taxon>
        <taxon>Fungi</taxon>
        <taxon>Dikarya</taxon>
        <taxon>Basidiomycota</taxon>
        <taxon>Agaricomycotina</taxon>
        <taxon>Agaricomycetes</taxon>
        <taxon>Agaricomycetidae</taxon>
        <taxon>Boletales</taxon>
        <taxon>Coniophorineae</taxon>
        <taxon>Coniophoraceae</taxon>
        <taxon>Coniophora</taxon>
    </lineage>
</organism>
<feature type="domain" description="DUF6534" evidence="2">
    <location>
        <begin position="178"/>
        <end position="263"/>
    </location>
</feature>
<dbReference type="EMBL" id="JH711576">
    <property type="protein sequence ID" value="EIW83094.1"/>
    <property type="molecule type" value="Genomic_DNA"/>
</dbReference>
<dbReference type="KEGG" id="cput:CONPUDRAFT_81171"/>
<dbReference type="Proteomes" id="UP000053558">
    <property type="component" value="Unassembled WGS sequence"/>
</dbReference>
<reference evidence="4" key="1">
    <citation type="journal article" date="2012" name="Science">
        <title>The Paleozoic origin of enzymatic lignin decomposition reconstructed from 31 fungal genomes.</title>
        <authorList>
            <person name="Floudas D."/>
            <person name="Binder M."/>
            <person name="Riley R."/>
            <person name="Barry K."/>
            <person name="Blanchette R.A."/>
            <person name="Henrissat B."/>
            <person name="Martinez A.T."/>
            <person name="Otillar R."/>
            <person name="Spatafora J.W."/>
            <person name="Yadav J.S."/>
            <person name="Aerts A."/>
            <person name="Benoit I."/>
            <person name="Boyd A."/>
            <person name="Carlson A."/>
            <person name="Copeland A."/>
            <person name="Coutinho P.M."/>
            <person name="de Vries R.P."/>
            <person name="Ferreira P."/>
            <person name="Findley K."/>
            <person name="Foster B."/>
            <person name="Gaskell J."/>
            <person name="Glotzer D."/>
            <person name="Gorecki P."/>
            <person name="Heitman J."/>
            <person name="Hesse C."/>
            <person name="Hori C."/>
            <person name="Igarashi K."/>
            <person name="Jurgens J.A."/>
            <person name="Kallen N."/>
            <person name="Kersten P."/>
            <person name="Kohler A."/>
            <person name="Kuees U."/>
            <person name="Kumar T.K.A."/>
            <person name="Kuo A."/>
            <person name="LaButti K."/>
            <person name="Larrondo L.F."/>
            <person name="Lindquist E."/>
            <person name="Ling A."/>
            <person name="Lombard V."/>
            <person name="Lucas S."/>
            <person name="Lundell T."/>
            <person name="Martin R."/>
            <person name="McLaughlin D.J."/>
            <person name="Morgenstern I."/>
            <person name="Morin E."/>
            <person name="Murat C."/>
            <person name="Nagy L.G."/>
            <person name="Nolan M."/>
            <person name="Ohm R.A."/>
            <person name="Patyshakuliyeva A."/>
            <person name="Rokas A."/>
            <person name="Ruiz-Duenas F.J."/>
            <person name="Sabat G."/>
            <person name="Salamov A."/>
            <person name="Samejima M."/>
            <person name="Schmutz J."/>
            <person name="Slot J.C."/>
            <person name="St John F."/>
            <person name="Stenlid J."/>
            <person name="Sun H."/>
            <person name="Sun S."/>
            <person name="Syed K."/>
            <person name="Tsang A."/>
            <person name="Wiebenga A."/>
            <person name="Young D."/>
            <person name="Pisabarro A."/>
            <person name="Eastwood D.C."/>
            <person name="Martin F."/>
            <person name="Cullen D."/>
            <person name="Grigoriev I.V."/>
            <person name="Hibbett D.S."/>
        </authorList>
    </citation>
    <scope>NUCLEOTIDE SEQUENCE [LARGE SCALE GENOMIC DNA]</scope>
    <source>
        <strain evidence="4">RWD-64-598 SS2</strain>
    </source>
</reference>
<keyword evidence="1" id="KW-1133">Transmembrane helix</keyword>
<accession>A0A5M3MWH9</accession>
<feature type="transmembrane region" description="Helical" evidence="1">
    <location>
        <begin position="131"/>
        <end position="158"/>
    </location>
</feature>
<dbReference type="GeneID" id="19210192"/>
<dbReference type="Pfam" id="PF20152">
    <property type="entry name" value="DUF6534"/>
    <property type="match status" value="1"/>
</dbReference>
<feature type="transmembrane region" description="Helical" evidence="1">
    <location>
        <begin position="57"/>
        <end position="84"/>
    </location>
</feature>